<protein>
    <submittedName>
        <fullName evidence="2">Uncharacterized protein</fullName>
    </submittedName>
</protein>
<proteinExistence type="predicted"/>
<sequence length="72" mass="8150">MKRWPMPLVSDSDPESDIEEHGSPRSNFQEITNPGSDPPRPGDTMGFRDWDSETNPKSGIAEMWERTNPAPH</sequence>
<dbReference type="AlphaFoldDB" id="A0AAW1IET0"/>
<dbReference type="Proteomes" id="UP001458880">
    <property type="component" value="Unassembled WGS sequence"/>
</dbReference>
<evidence type="ECO:0000256" key="1">
    <source>
        <dbReference type="SAM" id="MobiDB-lite"/>
    </source>
</evidence>
<accession>A0AAW1IET0</accession>
<name>A0AAW1IET0_POPJA</name>
<evidence type="ECO:0000313" key="3">
    <source>
        <dbReference type="Proteomes" id="UP001458880"/>
    </source>
</evidence>
<dbReference type="EMBL" id="JASPKY010000615">
    <property type="protein sequence ID" value="KAK9687909.1"/>
    <property type="molecule type" value="Genomic_DNA"/>
</dbReference>
<keyword evidence="3" id="KW-1185">Reference proteome</keyword>
<organism evidence="2 3">
    <name type="scientific">Popillia japonica</name>
    <name type="common">Japanese beetle</name>
    <dbReference type="NCBI Taxonomy" id="7064"/>
    <lineage>
        <taxon>Eukaryota</taxon>
        <taxon>Metazoa</taxon>
        <taxon>Ecdysozoa</taxon>
        <taxon>Arthropoda</taxon>
        <taxon>Hexapoda</taxon>
        <taxon>Insecta</taxon>
        <taxon>Pterygota</taxon>
        <taxon>Neoptera</taxon>
        <taxon>Endopterygota</taxon>
        <taxon>Coleoptera</taxon>
        <taxon>Polyphaga</taxon>
        <taxon>Scarabaeiformia</taxon>
        <taxon>Scarabaeidae</taxon>
        <taxon>Rutelinae</taxon>
        <taxon>Popillia</taxon>
    </lineage>
</organism>
<evidence type="ECO:0000313" key="2">
    <source>
        <dbReference type="EMBL" id="KAK9687909.1"/>
    </source>
</evidence>
<comment type="caution">
    <text evidence="2">The sequence shown here is derived from an EMBL/GenBank/DDBJ whole genome shotgun (WGS) entry which is preliminary data.</text>
</comment>
<reference evidence="2 3" key="1">
    <citation type="journal article" date="2024" name="BMC Genomics">
        <title>De novo assembly and annotation of Popillia japonica's genome with initial clues to its potential as an invasive pest.</title>
        <authorList>
            <person name="Cucini C."/>
            <person name="Boschi S."/>
            <person name="Funari R."/>
            <person name="Cardaioli E."/>
            <person name="Iannotti N."/>
            <person name="Marturano G."/>
            <person name="Paoli F."/>
            <person name="Bruttini M."/>
            <person name="Carapelli A."/>
            <person name="Frati F."/>
            <person name="Nardi F."/>
        </authorList>
    </citation>
    <scope>NUCLEOTIDE SEQUENCE [LARGE SCALE GENOMIC DNA]</scope>
    <source>
        <strain evidence="2">DMR45628</strain>
    </source>
</reference>
<feature type="region of interest" description="Disordered" evidence="1">
    <location>
        <begin position="1"/>
        <end position="72"/>
    </location>
</feature>
<feature type="compositionally biased region" description="Polar residues" evidence="1">
    <location>
        <begin position="24"/>
        <end position="35"/>
    </location>
</feature>
<gene>
    <name evidence="2" type="ORF">QE152_g35930</name>
</gene>